<dbReference type="RefSeq" id="WP_183804713.1">
    <property type="nucleotide sequence ID" value="NZ_JACIEE010000005.1"/>
</dbReference>
<evidence type="ECO:0000313" key="2">
    <source>
        <dbReference type="Proteomes" id="UP000574761"/>
    </source>
</evidence>
<name>A0A7W6DB24_9HYPH</name>
<protein>
    <submittedName>
        <fullName evidence="1">Uncharacterized protein</fullName>
    </submittedName>
</protein>
<reference evidence="1 2" key="1">
    <citation type="submission" date="2020-08" db="EMBL/GenBank/DDBJ databases">
        <title>Genomic Encyclopedia of Type Strains, Phase IV (KMG-IV): sequencing the most valuable type-strain genomes for metagenomic binning, comparative biology and taxonomic classification.</title>
        <authorList>
            <person name="Goeker M."/>
        </authorList>
    </citation>
    <scope>NUCLEOTIDE SEQUENCE [LARGE SCALE GENOMIC DNA]</scope>
    <source>
        <strain evidence="1 2">DSM 100211</strain>
    </source>
</reference>
<proteinExistence type="predicted"/>
<keyword evidence="2" id="KW-1185">Reference proteome</keyword>
<gene>
    <name evidence="1" type="ORF">GGQ64_002573</name>
</gene>
<dbReference type="EMBL" id="JACIEE010000005">
    <property type="protein sequence ID" value="MBB3977367.1"/>
    <property type="molecule type" value="Genomic_DNA"/>
</dbReference>
<evidence type="ECO:0000313" key="1">
    <source>
        <dbReference type="EMBL" id="MBB3977367.1"/>
    </source>
</evidence>
<accession>A0A7W6DB24</accession>
<comment type="caution">
    <text evidence="1">The sequence shown here is derived from an EMBL/GenBank/DDBJ whole genome shotgun (WGS) entry which is preliminary data.</text>
</comment>
<organism evidence="1 2">
    <name type="scientific">Mycoplana azooxidifex</name>
    <dbReference type="NCBI Taxonomy" id="1636188"/>
    <lineage>
        <taxon>Bacteria</taxon>
        <taxon>Pseudomonadati</taxon>
        <taxon>Pseudomonadota</taxon>
        <taxon>Alphaproteobacteria</taxon>
        <taxon>Hyphomicrobiales</taxon>
        <taxon>Rhizobiaceae</taxon>
        <taxon>Mycoplana</taxon>
    </lineage>
</organism>
<dbReference type="AlphaFoldDB" id="A0A7W6DB24"/>
<dbReference type="Proteomes" id="UP000574761">
    <property type="component" value="Unassembled WGS sequence"/>
</dbReference>
<sequence length="96" mass="11435">MQPEGDDEEFEPEHWHELYFRAFDALQYDRFYGTFGGEGPISYLALSQYARDHSIHGDDLRHFHLFMNAVDGEWLKLQKEKADADDRQKKQDEAKR</sequence>